<accession>A0A380L6G8</accession>
<name>A0A380L6G8_9STRE</name>
<dbReference type="Proteomes" id="UP000255236">
    <property type="component" value="Unassembled WGS sequence"/>
</dbReference>
<reference evidence="1" key="1">
    <citation type="submission" date="2018-06" db="EMBL/GenBank/DDBJ databases">
        <authorList>
            <consortium name="Pathogen Informatics"/>
            <person name="Doyle S."/>
        </authorList>
    </citation>
    <scope>NUCLEOTIDE SEQUENCE [LARGE SCALE GENOMIC DNA]</scope>
    <source>
        <strain evidence="1">NCTC11063</strain>
    </source>
</reference>
<organism evidence="1 2">
    <name type="scientific">Streptococcus milleri</name>
    <dbReference type="NCBI Taxonomy" id="33040"/>
    <lineage>
        <taxon>Bacteria</taxon>
        <taxon>Bacillati</taxon>
        <taxon>Bacillota</taxon>
        <taxon>Bacilli</taxon>
        <taxon>Lactobacillales</taxon>
        <taxon>Streptococcaceae</taxon>
        <taxon>Streptococcus</taxon>
    </lineage>
</organism>
<dbReference type="AlphaFoldDB" id="A0A380L6G8"/>
<evidence type="ECO:0000313" key="1">
    <source>
        <dbReference type="EMBL" id="SUN79824.1"/>
    </source>
</evidence>
<keyword evidence="2" id="KW-1185">Reference proteome</keyword>
<evidence type="ECO:0000313" key="2">
    <source>
        <dbReference type="Proteomes" id="UP000255236"/>
    </source>
</evidence>
<protein>
    <submittedName>
        <fullName evidence="1">Uncharacterized protein</fullName>
    </submittedName>
</protein>
<dbReference type="EMBL" id="UHFT01000001">
    <property type="protein sequence ID" value="SUN79824.1"/>
    <property type="molecule type" value="Genomic_DNA"/>
</dbReference>
<gene>
    <name evidence="1" type="ORF">NCTC11063_00512</name>
</gene>
<sequence>MRRLKKQFKSKTSQGQPSLKEIERAEFGYAVRQSVQTLYLGF</sequence>
<proteinExistence type="predicted"/>
<comment type="caution">
    <text evidence="1">The sequence shown here is derived from an EMBL/GenBank/DDBJ whole genome shotgun (WGS) entry which is preliminary data.</text>
</comment>
<dbReference type="GeneID" id="93848473"/>
<dbReference type="RefSeq" id="WP_006269833.1">
    <property type="nucleotide sequence ID" value="NZ_LR134307.1"/>
</dbReference>